<feature type="region of interest" description="Disordered" evidence="1">
    <location>
        <begin position="1"/>
        <end position="99"/>
    </location>
</feature>
<proteinExistence type="predicted"/>
<feature type="compositionally biased region" description="Basic and acidic residues" evidence="1">
    <location>
        <begin position="28"/>
        <end position="38"/>
    </location>
</feature>
<dbReference type="EMBL" id="BAABLV010000066">
    <property type="protein sequence ID" value="GAA4909749.1"/>
    <property type="molecule type" value="Genomic_DNA"/>
</dbReference>
<organism evidence="2 3">
    <name type="scientific">Tessaracoccus lubricantis</name>
    <dbReference type="NCBI Taxonomy" id="545543"/>
    <lineage>
        <taxon>Bacteria</taxon>
        <taxon>Bacillati</taxon>
        <taxon>Actinomycetota</taxon>
        <taxon>Actinomycetes</taxon>
        <taxon>Propionibacteriales</taxon>
        <taxon>Propionibacteriaceae</taxon>
        <taxon>Tessaracoccus</taxon>
    </lineage>
</organism>
<gene>
    <name evidence="2" type="ORF">GCM10025789_31280</name>
</gene>
<evidence type="ECO:0008006" key="4">
    <source>
        <dbReference type="Google" id="ProtNLM"/>
    </source>
</evidence>
<evidence type="ECO:0000256" key="1">
    <source>
        <dbReference type="SAM" id="MobiDB-lite"/>
    </source>
</evidence>
<evidence type="ECO:0000313" key="2">
    <source>
        <dbReference type="EMBL" id="GAA4909749.1"/>
    </source>
</evidence>
<feature type="compositionally biased region" description="Basic and acidic residues" evidence="1">
    <location>
        <begin position="80"/>
        <end position="97"/>
    </location>
</feature>
<sequence>MSGYTYPARARLSRPEDVEDLGALPDFLKARPAEKRPEAVSTPAEANPVRGLARKKKTPPAAVEETASDPIPAAPGPVVEENRRERARRKDERDLHRPSSANLPVALVAAIAKRRERTGMSAGDMIVAAIEQHMDQLPSLFGTGEEQEAQHASGFSARPKKSPVVDEITKLFPFRLTQPDFDYLDQLVDKFGARDRTHLIREALTQYIKD</sequence>
<dbReference type="Proteomes" id="UP001501521">
    <property type="component" value="Unassembled WGS sequence"/>
</dbReference>
<name>A0ABP9FX50_9ACTN</name>
<accession>A0ABP9FX50</accession>
<protein>
    <recommendedName>
        <fullName evidence="4">Ribbon-helix-helix protein CopG domain-containing protein</fullName>
    </recommendedName>
</protein>
<keyword evidence="3" id="KW-1185">Reference proteome</keyword>
<evidence type="ECO:0000313" key="3">
    <source>
        <dbReference type="Proteomes" id="UP001501521"/>
    </source>
</evidence>
<reference evidence="3" key="1">
    <citation type="journal article" date="2019" name="Int. J. Syst. Evol. Microbiol.">
        <title>The Global Catalogue of Microorganisms (GCM) 10K type strain sequencing project: providing services to taxonomists for standard genome sequencing and annotation.</title>
        <authorList>
            <consortium name="The Broad Institute Genomics Platform"/>
            <consortium name="The Broad Institute Genome Sequencing Center for Infectious Disease"/>
            <person name="Wu L."/>
            <person name="Ma J."/>
        </authorList>
    </citation>
    <scope>NUCLEOTIDE SEQUENCE [LARGE SCALE GENOMIC DNA]</scope>
    <source>
        <strain evidence="3">JCM 19125</strain>
    </source>
</reference>
<comment type="caution">
    <text evidence="2">The sequence shown here is derived from an EMBL/GenBank/DDBJ whole genome shotgun (WGS) entry which is preliminary data.</text>
</comment>